<gene>
    <name evidence="2" type="ORF">QR98_0038520</name>
</gene>
<evidence type="ECO:0000313" key="2">
    <source>
        <dbReference type="EMBL" id="KPM05390.1"/>
    </source>
</evidence>
<comment type="caution">
    <text evidence="2">The sequence shown here is derived from an EMBL/GenBank/DDBJ whole genome shotgun (WGS) entry which is preliminary data.</text>
</comment>
<feature type="compositionally biased region" description="Basic and acidic residues" evidence="1">
    <location>
        <begin position="12"/>
        <end position="28"/>
    </location>
</feature>
<dbReference type="VEuPathDB" id="VectorBase:SSCA002844"/>
<evidence type="ECO:0000313" key="3">
    <source>
        <dbReference type="Proteomes" id="UP000616769"/>
    </source>
</evidence>
<feature type="compositionally biased region" description="Basic and acidic residues" evidence="1">
    <location>
        <begin position="41"/>
        <end position="50"/>
    </location>
</feature>
<protein>
    <submittedName>
        <fullName evidence="2">Uncharacterized protein</fullName>
    </submittedName>
</protein>
<feature type="region of interest" description="Disordered" evidence="1">
    <location>
        <begin position="238"/>
        <end position="270"/>
    </location>
</feature>
<feature type="compositionally biased region" description="Basic and acidic residues" evidence="1">
    <location>
        <begin position="82"/>
        <end position="94"/>
    </location>
</feature>
<evidence type="ECO:0000256" key="1">
    <source>
        <dbReference type="SAM" id="MobiDB-lite"/>
    </source>
</evidence>
<proteinExistence type="predicted"/>
<dbReference type="OrthoDB" id="6516030at2759"/>
<dbReference type="EMBL" id="JXLN01010237">
    <property type="protein sequence ID" value="KPM05390.1"/>
    <property type="molecule type" value="Genomic_DNA"/>
</dbReference>
<sequence length="629" mass="72499">MENFNEENGIQFERKDFAEKIENNDGEKSAISSNSLQRLPETADHSVHDDDSNESCRSVSIKRPINETPTKQKLSPAPKIIKSSEKEQIQKEQPKISGSMLAQINSELSTLKPTIPQQSAPNIGSFMPIFAPYGKLQMINVSSHNNLDNLADTKSLHPRQSIVPKSSFRVSLAPAKQKIEILEDTDNFECSKIEEKQTDSSLTSLFRSDSTKNHVRKSLGLTLRDKLLEKIIDMQQNDKILSKPEDETGEEEVDEQKSENENSIESSYRDVTMGSIENDACDDNIDQQERILSPIEMEKSVLKMLSIDNYEKPEELEQTPNESKEISQKFDETNLSVCETFVTTMDMTANFSMWLDECVRNDDSIKNLNYSVCAMLTEPFNDLKLVPELAMFDFLKKMDFPNLHVRVQSINVNLLVLRYLFSTLELRIHFGSIVKPKFNRTENSIETREIVAIDLVSLIDSKKPLPEDIMKARKDPPLYDGDWFLLTFREEHRPILNLAHDYVLTRFEERRNFFDKTFKDTSKLEEMIKEFSLFVTPAKMMATELRTLLSKEIAHILPKNQLNDRRFGLVEFSEALKMIKPSSYNYITNLIHGARCFIRALAVVMKQNKLHQKQLEEIRSFARFELPRS</sequence>
<dbReference type="AlphaFoldDB" id="A0A132A4R4"/>
<feature type="region of interest" description="Disordered" evidence="1">
    <location>
        <begin position="1"/>
        <end position="95"/>
    </location>
</feature>
<accession>A0A132A4R4</accession>
<organism evidence="2 3">
    <name type="scientific">Sarcoptes scabiei</name>
    <name type="common">Itch mite</name>
    <name type="synonym">Acarus scabiei</name>
    <dbReference type="NCBI Taxonomy" id="52283"/>
    <lineage>
        <taxon>Eukaryota</taxon>
        <taxon>Metazoa</taxon>
        <taxon>Ecdysozoa</taxon>
        <taxon>Arthropoda</taxon>
        <taxon>Chelicerata</taxon>
        <taxon>Arachnida</taxon>
        <taxon>Acari</taxon>
        <taxon>Acariformes</taxon>
        <taxon>Sarcoptiformes</taxon>
        <taxon>Astigmata</taxon>
        <taxon>Psoroptidia</taxon>
        <taxon>Sarcoptoidea</taxon>
        <taxon>Sarcoptidae</taxon>
        <taxon>Sarcoptinae</taxon>
        <taxon>Sarcoptes</taxon>
    </lineage>
</organism>
<name>A0A132A4R4_SARSC</name>
<dbReference type="Proteomes" id="UP000616769">
    <property type="component" value="Unassembled WGS sequence"/>
</dbReference>
<reference evidence="2 3" key="1">
    <citation type="journal article" date="2015" name="Parasit. Vectors">
        <title>Draft genome of the scabies mite.</title>
        <authorList>
            <person name="Rider S.D.Jr."/>
            <person name="Morgan M.S."/>
            <person name="Arlian L.G."/>
        </authorList>
    </citation>
    <scope>NUCLEOTIDE SEQUENCE [LARGE SCALE GENOMIC DNA]</scope>
    <source>
        <strain evidence="2">Arlian Lab</strain>
    </source>
</reference>